<dbReference type="PANTHER" id="PTHR30069:SF46">
    <property type="entry name" value="OAR PROTEIN"/>
    <property type="match status" value="1"/>
</dbReference>
<evidence type="ECO:0000256" key="5">
    <source>
        <dbReference type="ARBA" id="ARBA00023136"/>
    </source>
</evidence>
<dbReference type="HOGENOM" id="CLU_006298_0_0_0"/>
<evidence type="ECO:0000256" key="6">
    <source>
        <dbReference type="ARBA" id="ARBA00023237"/>
    </source>
</evidence>
<keyword evidence="7" id="KW-0732">Signal</keyword>
<dbReference type="GO" id="GO:0009279">
    <property type="term" value="C:cell outer membrane"/>
    <property type="evidence" value="ECO:0007669"/>
    <property type="project" value="UniProtKB-SubCell"/>
</dbReference>
<gene>
    <name evidence="10" type="ordered locus">Acid_1607</name>
</gene>
<reference evidence="10" key="1">
    <citation type="submission" date="2006-10" db="EMBL/GenBank/DDBJ databases">
        <title>Complete sequence of Solibacter usitatus Ellin6076.</title>
        <authorList>
            <consortium name="US DOE Joint Genome Institute"/>
            <person name="Copeland A."/>
            <person name="Lucas S."/>
            <person name="Lapidus A."/>
            <person name="Barry K."/>
            <person name="Detter J.C."/>
            <person name="Glavina del Rio T."/>
            <person name="Hammon N."/>
            <person name="Israni S."/>
            <person name="Dalin E."/>
            <person name="Tice H."/>
            <person name="Pitluck S."/>
            <person name="Thompson L.S."/>
            <person name="Brettin T."/>
            <person name="Bruce D."/>
            <person name="Han C."/>
            <person name="Tapia R."/>
            <person name="Gilna P."/>
            <person name="Schmutz J."/>
            <person name="Larimer F."/>
            <person name="Land M."/>
            <person name="Hauser L."/>
            <person name="Kyrpides N."/>
            <person name="Mikhailova N."/>
            <person name="Janssen P.H."/>
            <person name="Kuske C.R."/>
            <person name="Richardson P."/>
        </authorList>
    </citation>
    <scope>NUCLEOTIDE SEQUENCE</scope>
    <source>
        <strain evidence="10">Ellin6076</strain>
    </source>
</reference>
<feature type="domain" description="TonB-dependent transporter Oar-like beta-barrel" evidence="9">
    <location>
        <begin position="246"/>
        <end position="1091"/>
    </location>
</feature>
<evidence type="ECO:0000256" key="2">
    <source>
        <dbReference type="ARBA" id="ARBA00022448"/>
    </source>
</evidence>
<dbReference type="Pfam" id="PF25183">
    <property type="entry name" value="OMP_b-brl_4"/>
    <property type="match status" value="1"/>
</dbReference>
<feature type="chain" id="PRO_5004163306" evidence="7">
    <location>
        <begin position="23"/>
        <end position="1098"/>
    </location>
</feature>
<dbReference type="Gene3D" id="2.170.130.10">
    <property type="entry name" value="TonB-dependent receptor, plug domain"/>
    <property type="match status" value="1"/>
</dbReference>
<dbReference type="STRING" id="234267.Acid_1607"/>
<keyword evidence="4" id="KW-0812">Transmembrane</keyword>
<keyword evidence="2" id="KW-0813">Transport</keyword>
<evidence type="ECO:0000256" key="7">
    <source>
        <dbReference type="SAM" id="SignalP"/>
    </source>
</evidence>
<dbReference type="InterPro" id="IPR037066">
    <property type="entry name" value="Plug_dom_sf"/>
</dbReference>
<evidence type="ECO:0000256" key="1">
    <source>
        <dbReference type="ARBA" id="ARBA00004571"/>
    </source>
</evidence>
<sequence length="1098" mass="119956" precursor="true">MFGKVLNVLVAALMCSVLYPVAAQTTAGRISGTVTDSTNAAVPGVKLTVRNTETQDTRIVTTDANGYYVAPELAIGAYMVEVAQTGFKPQEQTGIKISADSRLTVDFHLQVGDVRQSVEVVAAAAEMLNATSGEIAHVIDQEQVDNLTLNGRSYAEFLTLIPGAVVTNPDQFGTLTSLSATSQSINGHRTNQNSLTVDGVGNLDNGSNGSLINNVSPDFLQEVKIQTSNFSAEYGRSAGAAFNIGTKYGTNTFHGGAFEYLRNDAVDARNFFSPNLTELRYNDWGYYLGGAIKKNKLFFFAGQDWKKIRQQSAPSRTTLPTTDQIAGNFGTRVIYYPGTKNPFPNNIIPASMITSDGRAIMNVYKSVIPQASIFTNTPISNNATFENPNPLDYREDLGRVDYHINDKHTLFGRWIDDYNSILVANGPGGNIPITPEIRDRPGKSVLLSETWVISPSVVNEGHVGASWNSQHYWNQGDTWDRGVQGFTFQKVYNSVGPYPNGIPDVTLQNFATFNGPSKTLISPTAEIEFKDTLTLIRRSHTIQAGVMVIRNRKDQNGRSAYNGAITFNTTGNPNTTGYALSDALLSNFQIYTEAAYDPMGKYRYTEPAGFISDSWKISRKLSLDLGLRYEYMMAMYSTVDNLSLFDPSRFDPSQAVKMTSTGAVVPNSGNIYNGLVRVANGINPSQAYLVPNANSPAVLGVPAGAPRGMYSSPGTWSPRIGFAYALNEKTVLRGGFGLFYDRIQGNPTFYTLNNPPYVGSTEFDYGNLSKITGGVTVSNPWGTIQTMNPHFRPPYAEEFSLSVQRELPLHLFFETSYVGSLGRRLLLEPDINQPSFATIASLPSTTNENSIRPYSGYSTIQQFISAGTSNYHSLQTHLRRRAGQVTFMGAFTWSKNLGNTSSDTSNDLDYMNYHLMYGPVYSTSSAGSMDIEKVFVGTFVWRMPTLRNRSIFIRGAIGGWQLSGVTHLQSGPYMTVVGSTSILGTRMADYNGGAVKVADPGPNGWFSAAAFSAAPQGRWGTSGAGNAQAPGMQTYNISVQKMFNLREHITMRFRVDFVNAFNHTNFQAPSVTITNTSFGTITSAYPARAIQFGMKLAF</sequence>
<dbReference type="Gene3D" id="2.40.170.20">
    <property type="entry name" value="TonB-dependent receptor, beta-barrel domain"/>
    <property type="match status" value="1"/>
</dbReference>
<keyword evidence="6" id="KW-0998">Cell outer membrane</keyword>
<accession>Q028F9</accession>
<dbReference type="InterPro" id="IPR039426">
    <property type="entry name" value="TonB-dep_rcpt-like"/>
</dbReference>
<dbReference type="InParanoid" id="Q028F9"/>
<evidence type="ECO:0000259" key="8">
    <source>
        <dbReference type="Pfam" id="PF07715"/>
    </source>
</evidence>
<dbReference type="PANTHER" id="PTHR30069">
    <property type="entry name" value="TONB-DEPENDENT OUTER MEMBRANE RECEPTOR"/>
    <property type="match status" value="1"/>
</dbReference>
<dbReference type="GO" id="GO:0015344">
    <property type="term" value="F:siderophore uptake transmembrane transporter activity"/>
    <property type="evidence" value="ECO:0007669"/>
    <property type="project" value="TreeGrafter"/>
</dbReference>
<evidence type="ECO:0000313" key="10">
    <source>
        <dbReference type="EMBL" id="ABJ82598.1"/>
    </source>
</evidence>
<protein>
    <submittedName>
        <fullName evidence="10">TonB-dependent receptor, plug</fullName>
    </submittedName>
</protein>
<dbReference type="EMBL" id="CP000473">
    <property type="protein sequence ID" value="ABJ82598.1"/>
    <property type="molecule type" value="Genomic_DNA"/>
</dbReference>
<feature type="domain" description="TonB-dependent receptor plug" evidence="8">
    <location>
        <begin position="136"/>
        <end position="239"/>
    </location>
</feature>
<keyword evidence="5" id="KW-0472">Membrane</keyword>
<organism evidence="10">
    <name type="scientific">Solibacter usitatus (strain Ellin6076)</name>
    <dbReference type="NCBI Taxonomy" id="234267"/>
    <lineage>
        <taxon>Bacteria</taxon>
        <taxon>Pseudomonadati</taxon>
        <taxon>Acidobacteriota</taxon>
        <taxon>Terriglobia</taxon>
        <taxon>Bryobacterales</taxon>
        <taxon>Solibacteraceae</taxon>
        <taxon>Candidatus Solibacter</taxon>
    </lineage>
</organism>
<dbReference type="Pfam" id="PF07715">
    <property type="entry name" value="Plug"/>
    <property type="match status" value="1"/>
</dbReference>
<dbReference type="KEGG" id="sus:Acid_1607"/>
<dbReference type="InterPro" id="IPR008969">
    <property type="entry name" value="CarboxyPept-like_regulatory"/>
</dbReference>
<proteinExistence type="predicted"/>
<dbReference type="InterPro" id="IPR057601">
    <property type="entry name" value="Oar-like_b-barrel"/>
</dbReference>
<dbReference type="AlphaFoldDB" id="Q028F9"/>
<dbReference type="Gene3D" id="2.60.40.1120">
    <property type="entry name" value="Carboxypeptidase-like, regulatory domain"/>
    <property type="match status" value="1"/>
</dbReference>
<dbReference type="eggNOG" id="COG1629">
    <property type="taxonomic scope" value="Bacteria"/>
</dbReference>
<dbReference type="SUPFAM" id="SSF56935">
    <property type="entry name" value="Porins"/>
    <property type="match status" value="1"/>
</dbReference>
<dbReference type="InterPro" id="IPR036942">
    <property type="entry name" value="Beta-barrel_TonB_sf"/>
</dbReference>
<dbReference type="InterPro" id="IPR012910">
    <property type="entry name" value="Plug_dom"/>
</dbReference>
<keyword evidence="10" id="KW-0675">Receptor</keyword>
<evidence type="ECO:0000256" key="4">
    <source>
        <dbReference type="ARBA" id="ARBA00022692"/>
    </source>
</evidence>
<comment type="subcellular location">
    <subcellularLocation>
        <location evidence="1">Cell outer membrane</location>
        <topology evidence="1">Multi-pass membrane protein</topology>
    </subcellularLocation>
</comment>
<dbReference type="GO" id="GO:0044718">
    <property type="term" value="P:siderophore transmembrane transport"/>
    <property type="evidence" value="ECO:0007669"/>
    <property type="project" value="TreeGrafter"/>
</dbReference>
<dbReference type="Pfam" id="PF13620">
    <property type="entry name" value="CarboxypepD_reg"/>
    <property type="match status" value="1"/>
</dbReference>
<evidence type="ECO:0000256" key="3">
    <source>
        <dbReference type="ARBA" id="ARBA00022452"/>
    </source>
</evidence>
<evidence type="ECO:0000259" key="9">
    <source>
        <dbReference type="Pfam" id="PF25183"/>
    </source>
</evidence>
<feature type="signal peptide" evidence="7">
    <location>
        <begin position="1"/>
        <end position="22"/>
    </location>
</feature>
<keyword evidence="3" id="KW-1134">Transmembrane beta strand</keyword>
<name>Q028F9_SOLUE</name>
<dbReference type="SUPFAM" id="SSF49464">
    <property type="entry name" value="Carboxypeptidase regulatory domain-like"/>
    <property type="match status" value="1"/>
</dbReference>